<evidence type="ECO:0000259" key="3">
    <source>
        <dbReference type="Pfam" id="PF00884"/>
    </source>
</evidence>
<dbReference type="SUPFAM" id="SSF53649">
    <property type="entry name" value="Alkaline phosphatase-like"/>
    <property type="match status" value="1"/>
</dbReference>
<dbReference type="CDD" id="cd16037">
    <property type="entry name" value="sulfatase_like"/>
    <property type="match status" value="1"/>
</dbReference>
<dbReference type="HOGENOM" id="CLU_006332_9_2_4"/>
<name>A0A0C6P8V2_BORBO</name>
<dbReference type="InterPro" id="IPR017850">
    <property type="entry name" value="Alkaline_phosphatase_core_sf"/>
</dbReference>
<protein>
    <submittedName>
        <fullName evidence="4">Putative sulfatase</fullName>
    </submittedName>
</protein>
<organism evidence="4 5">
    <name type="scientific">Bordetella bronchiseptica 253</name>
    <dbReference type="NCBI Taxonomy" id="568707"/>
    <lineage>
        <taxon>Bacteria</taxon>
        <taxon>Pseudomonadati</taxon>
        <taxon>Pseudomonadota</taxon>
        <taxon>Betaproteobacteria</taxon>
        <taxon>Burkholderiales</taxon>
        <taxon>Alcaligenaceae</taxon>
        <taxon>Bordetella</taxon>
    </lineage>
</organism>
<keyword evidence="2" id="KW-0378">Hydrolase</keyword>
<dbReference type="PANTHER" id="PTHR45953">
    <property type="entry name" value="IDURONATE 2-SULFATASE"/>
    <property type="match status" value="1"/>
</dbReference>
<dbReference type="Proteomes" id="UP000007564">
    <property type="component" value="Chromosome"/>
</dbReference>
<dbReference type="OrthoDB" id="9766107at2"/>
<dbReference type="Gene3D" id="3.40.720.10">
    <property type="entry name" value="Alkaline Phosphatase, subunit A"/>
    <property type="match status" value="1"/>
</dbReference>
<dbReference type="PANTHER" id="PTHR45953:SF1">
    <property type="entry name" value="IDURONATE 2-SULFATASE"/>
    <property type="match status" value="1"/>
</dbReference>
<proteinExistence type="predicted"/>
<sequence length="485" mass="54343">MKVTPQNMVVIMSDEHQSRALGCYGHEFVHTPNLDALAARGTRFASAYCTSPVCIPARASFATGKYINQIGFWDNADAYDGSVPSWHHMLRDRDHQVVSIGKLHFRDYGGDHGFSEEIIPMHIVGGKGDLMGLVRSDLPVRKGAYKMAQMAGPGESQYTFYDREIVSRAQIWLREQAPRHADKPWVLFVSFVSPHFPLTAPPEHYYRYYNRDLPLPKLYDRSQRPDHPYQQDYRGSFNYDDYFDPGLVKKAQAGYYGLCSFLDENIGKLLGTLDDLDILDSTRVVYTSDHGDNLGARGMWGKSNMFEEAAAVPLIIAGRDIPSGVTVNTPVSHVDVAPFIYDAVGETSPGLKEGLPGVSLFQLARGETPQRNVMAEYHGMGSATGAFMIREGRYKYIFYVHYPHQLFDLEADPEELEDLAGRPDYADVVALCKQKLWQLCDPVEVDRRARARQAELLEHNGGREAVIARGDLGFSPAPGAVHKFD</sequence>
<reference evidence="4 5" key="1">
    <citation type="journal article" date="2012" name="BMC Genomics">
        <title>Comparative genomics of the classical Bordetella subspecies: the evolution and exchange of virulence-associated diversity amongst closely related pathogens.</title>
        <authorList>
            <person name="Park J."/>
            <person name="Zhang Y."/>
            <person name="Buboltz A.M."/>
            <person name="Zhang X."/>
            <person name="Schuster S.C."/>
            <person name="Ahuja U."/>
            <person name="Liu M."/>
            <person name="Miller J.F."/>
            <person name="Sebaihia M."/>
            <person name="Bentley S.D."/>
            <person name="Parkhill J."/>
            <person name="Harvill E.T."/>
        </authorList>
    </citation>
    <scope>NUCLEOTIDE SEQUENCE [LARGE SCALE GENOMIC DNA]</scope>
    <source>
        <strain evidence="4 5">253</strain>
    </source>
</reference>
<accession>A0A0C6P8V2</accession>
<evidence type="ECO:0000256" key="1">
    <source>
        <dbReference type="ARBA" id="ARBA00022723"/>
    </source>
</evidence>
<gene>
    <name evidence="4" type="ORF">BN112_4102</name>
</gene>
<dbReference type="EMBL" id="HE965806">
    <property type="protein sequence ID" value="CCJ56016.1"/>
    <property type="molecule type" value="Genomic_DNA"/>
</dbReference>
<dbReference type="GO" id="GO:0046872">
    <property type="term" value="F:metal ion binding"/>
    <property type="evidence" value="ECO:0007669"/>
    <property type="project" value="UniProtKB-KW"/>
</dbReference>
<dbReference type="GO" id="GO:0005737">
    <property type="term" value="C:cytoplasm"/>
    <property type="evidence" value="ECO:0007669"/>
    <property type="project" value="TreeGrafter"/>
</dbReference>
<dbReference type="RefSeq" id="WP_003814808.1">
    <property type="nucleotide sequence ID" value="NC_019382.1"/>
</dbReference>
<dbReference type="GO" id="GO:0008484">
    <property type="term" value="F:sulfuric ester hydrolase activity"/>
    <property type="evidence" value="ECO:0007669"/>
    <property type="project" value="TreeGrafter"/>
</dbReference>
<feature type="domain" description="Sulfatase N-terminal" evidence="3">
    <location>
        <begin position="6"/>
        <end position="345"/>
    </location>
</feature>
<dbReference type="InterPro" id="IPR000917">
    <property type="entry name" value="Sulfatase_N"/>
</dbReference>
<evidence type="ECO:0000256" key="2">
    <source>
        <dbReference type="ARBA" id="ARBA00022801"/>
    </source>
</evidence>
<dbReference type="Pfam" id="PF00884">
    <property type="entry name" value="Sulfatase"/>
    <property type="match status" value="1"/>
</dbReference>
<dbReference type="GeneID" id="93205645"/>
<evidence type="ECO:0000313" key="5">
    <source>
        <dbReference type="Proteomes" id="UP000007564"/>
    </source>
</evidence>
<keyword evidence="1" id="KW-0479">Metal-binding</keyword>
<dbReference type="AlphaFoldDB" id="A0A0C6P8V2"/>
<evidence type="ECO:0000313" key="4">
    <source>
        <dbReference type="EMBL" id="CCJ56016.1"/>
    </source>
</evidence>
<dbReference type="KEGG" id="bbh:BN112_4102"/>